<dbReference type="Proteomes" id="UP000283090">
    <property type="component" value="Unassembled WGS sequence"/>
</dbReference>
<dbReference type="GeneID" id="93590209"/>
<evidence type="ECO:0000313" key="3">
    <source>
        <dbReference type="Proteomes" id="UP000283090"/>
    </source>
</evidence>
<feature type="region of interest" description="Disordered" evidence="1">
    <location>
        <begin position="1"/>
        <end position="39"/>
    </location>
</feature>
<proteinExistence type="predicted"/>
<organism evidence="2 3">
    <name type="scientific">Arthrobotrys flagrans</name>
    <name type="common">Nematode-trapping fungus</name>
    <name type="synonym">Trichothecium flagrans</name>
    <dbReference type="NCBI Taxonomy" id="97331"/>
    <lineage>
        <taxon>Eukaryota</taxon>
        <taxon>Fungi</taxon>
        <taxon>Dikarya</taxon>
        <taxon>Ascomycota</taxon>
        <taxon>Pezizomycotina</taxon>
        <taxon>Orbiliomycetes</taxon>
        <taxon>Orbiliales</taxon>
        <taxon>Orbiliaceae</taxon>
        <taxon>Arthrobotrys</taxon>
    </lineage>
</organism>
<comment type="caution">
    <text evidence="2">The sequence shown here is derived from an EMBL/GenBank/DDBJ whole genome shotgun (WGS) entry which is preliminary data.</text>
</comment>
<feature type="compositionally biased region" description="Low complexity" evidence="1">
    <location>
        <begin position="1"/>
        <end position="17"/>
    </location>
</feature>
<reference evidence="2 3" key="1">
    <citation type="submission" date="2019-01" db="EMBL/GenBank/DDBJ databases">
        <title>Intercellular communication is required for trap formation in the nematode-trapping fungus Duddingtonia flagrans.</title>
        <authorList>
            <person name="Youssar L."/>
            <person name="Wernet V."/>
            <person name="Hensel N."/>
            <person name="Hildebrandt H.-G."/>
            <person name="Fischer R."/>
        </authorList>
    </citation>
    <scope>NUCLEOTIDE SEQUENCE [LARGE SCALE GENOMIC DNA]</scope>
    <source>
        <strain evidence="2 3">CBS H-5679</strain>
    </source>
</reference>
<dbReference type="EMBL" id="SAEB01000009">
    <property type="protein sequence ID" value="RVD83512.1"/>
    <property type="molecule type" value="Genomic_DNA"/>
</dbReference>
<evidence type="ECO:0008006" key="4">
    <source>
        <dbReference type="Google" id="ProtNLM"/>
    </source>
</evidence>
<dbReference type="VEuPathDB" id="FungiDB:DFL_007898"/>
<dbReference type="AlphaFoldDB" id="A0A436ZXJ3"/>
<accession>A0A436ZXJ3</accession>
<keyword evidence="3" id="KW-1185">Reference proteome</keyword>
<dbReference type="RefSeq" id="XP_067489056.1">
    <property type="nucleotide sequence ID" value="XM_067637549.1"/>
</dbReference>
<sequence length="281" mass="31741">MSATDSSSSANAENNANFDHAGSSARTLEAIPSRTPSVSEADVEVNTVGEAAANLSILEAGCEGIEHERISIQVVTKWESDFVLYAHSNERTVDYAVTRDVLRVTSPVLRQLIEQNSEQYPTHSDENGGCCDICGRRKGHSTLHLEEDDLEAFLSLLEIVHSRASHHLLDPDFDLVTRIAVACEKYGWQKAILPWKQIWIKKYLKHILEPGYEDWLRVAKIFEIEEKTTGLVDLLCEECSCLVRDAESGRNFVKRKGKPVFTDLWPQEILGEYFQRDISYK</sequence>
<evidence type="ECO:0000256" key="1">
    <source>
        <dbReference type="SAM" id="MobiDB-lite"/>
    </source>
</evidence>
<gene>
    <name evidence="2" type="ORF">DFL_007898</name>
</gene>
<dbReference type="OrthoDB" id="5275938at2759"/>
<name>A0A436ZXJ3_ARTFL</name>
<evidence type="ECO:0000313" key="2">
    <source>
        <dbReference type="EMBL" id="RVD83512.1"/>
    </source>
</evidence>
<protein>
    <recommendedName>
        <fullName evidence="4">BTB domain-containing protein</fullName>
    </recommendedName>
</protein>